<evidence type="ECO:0000256" key="8">
    <source>
        <dbReference type="ARBA" id="ARBA00023180"/>
    </source>
</evidence>
<proteinExistence type="inferred from homology"/>
<evidence type="ECO:0000256" key="12">
    <source>
        <dbReference type="SAM" id="Phobius"/>
    </source>
</evidence>
<dbReference type="Proteomes" id="UP001150904">
    <property type="component" value="Unassembled WGS sequence"/>
</dbReference>
<gene>
    <name evidence="14" type="ORF">N7498_004259</name>
</gene>
<dbReference type="GO" id="GO:0008496">
    <property type="term" value="F:mannan endo-1,6-alpha-mannosidase activity"/>
    <property type="evidence" value="ECO:0007669"/>
    <property type="project" value="UniProtKB-UniRule"/>
</dbReference>
<evidence type="ECO:0000256" key="5">
    <source>
        <dbReference type="ARBA" id="ARBA00022729"/>
    </source>
</evidence>
<dbReference type="GO" id="GO:0012505">
    <property type="term" value="C:endomembrane system"/>
    <property type="evidence" value="ECO:0007669"/>
    <property type="project" value="UniProtKB-SubCell"/>
</dbReference>
<dbReference type="GO" id="GO:0009272">
    <property type="term" value="P:fungal-type cell wall biogenesis"/>
    <property type="evidence" value="ECO:0007669"/>
    <property type="project" value="TreeGrafter"/>
</dbReference>
<keyword evidence="5 13" id="KW-0732">Signal</keyword>
<protein>
    <recommendedName>
        <fullName evidence="4 10">Mannan endo-1,6-alpha-mannosidase</fullName>
        <ecNumber evidence="4 10">3.2.1.101</ecNumber>
    </recommendedName>
</protein>
<evidence type="ECO:0000256" key="4">
    <source>
        <dbReference type="ARBA" id="ARBA00012350"/>
    </source>
</evidence>
<comment type="subcellular location">
    <subcellularLocation>
        <location evidence="2">Endomembrane system</location>
    </subcellularLocation>
</comment>
<dbReference type="GO" id="GO:0016052">
    <property type="term" value="P:carbohydrate catabolic process"/>
    <property type="evidence" value="ECO:0007669"/>
    <property type="project" value="InterPro"/>
</dbReference>
<reference evidence="14" key="2">
    <citation type="journal article" date="2023" name="IMA Fungus">
        <title>Comparative genomic study of the Penicillium genus elucidates a diverse pangenome and 15 lateral gene transfer events.</title>
        <authorList>
            <person name="Petersen C."/>
            <person name="Sorensen T."/>
            <person name="Nielsen M.R."/>
            <person name="Sondergaard T.E."/>
            <person name="Sorensen J.L."/>
            <person name="Fitzpatrick D.A."/>
            <person name="Frisvad J.C."/>
            <person name="Nielsen K.L."/>
        </authorList>
    </citation>
    <scope>NUCLEOTIDE SEQUENCE</scope>
    <source>
        <strain evidence="14">IBT 15544</strain>
    </source>
</reference>
<keyword evidence="9 10" id="KW-0326">Glycosidase</keyword>
<dbReference type="Pfam" id="PF03663">
    <property type="entry name" value="Glyco_hydro_76"/>
    <property type="match status" value="1"/>
</dbReference>
<feature type="chain" id="PRO_5040781850" description="Mannan endo-1,6-alpha-mannosidase" evidence="13">
    <location>
        <begin position="25"/>
        <end position="454"/>
    </location>
</feature>
<dbReference type="PIRSF" id="PIRSF016302">
    <property type="entry name" value="Man_a_manosd"/>
    <property type="match status" value="1"/>
</dbReference>
<feature type="transmembrane region" description="Helical" evidence="12">
    <location>
        <begin position="430"/>
        <end position="452"/>
    </location>
</feature>
<evidence type="ECO:0000256" key="9">
    <source>
        <dbReference type="ARBA" id="ARBA00023295"/>
    </source>
</evidence>
<evidence type="ECO:0000313" key="15">
    <source>
        <dbReference type="Proteomes" id="UP001150904"/>
    </source>
</evidence>
<evidence type="ECO:0000256" key="7">
    <source>
        <dbReference type="ARBA" id="ARBA00023136"/>
    </source>
</evidence>
<dbReference type="EC" id="3.2.1.101" evidence="4 10"/>
<feature type="region of interest" description="Disordered" evidence="11">
    <location>
        <begin position="397"/>
        <end position="422"/>
    </location>
</feature>
<dbReference type="GeneID" id="83178622"/>
<dbReference type="EMBL" id="JAPQKR010000008">
    <property type="protein sequence ID" value="KAJ5212613.1"/>
    <property type="molecule type" value="Genomic_DNA"/>
</dbReference>
<organism evidence="14 15">
    <name type="scientific">Penicillium cinerascens</name>
    <dbReference type="NCBI Taxonomy" id="70096"/>
    <lineage>
        <taxon>Eukaryota</taxon>
        <taxon>Fungi</taxon>
        <taxon>Dikarya</taxon>
        <taxon>Ascomycota</taxon>
        <taxon>Pezizomycotina</taxon>
        <taxon>Eurotiomycetes</taxon>
        <taxon>Eurotiomycetidae</taxon>
        <taxon>Eurotiales</taxon>
        <taxon>Aspergillaceae</taxon>
        <taxon>Penicillium</taxon>
    </lineage>
</organism>
<keyword evidence="12" id="KW-0812">Transmembrane</keyword>
<dbReference type="InterPro" id="IPR008928">
    <property type="entry name" value="6-hairpin_glycosidase_sf"/>
</dbReference>
<evidence type="ECO:0000256" key="3">
    <source>
        <dbReference type="ARBA" id="ARBA00009699"/>
    </source>
</evidence>
<reference evidence="14" key="1">
    <citation type="submission" date="2022-12" db="EMBL/GenBank/DDBJ databases">
        <authorList>
            <person name="Petersen C."/>
        </authorList>
    </citation>
    <scope>NUCLEOTIDE SEQUENCE</scope>
    <source>
        <strain evidence="14">IBT 15544</strain>
    </source>
</reference>
<dbReference type="InterPro" id="IPR005198">
    <property type="entry name" value="Glyco_hydro_76"/>
</dbReference>
<evidence type="ECO:0000256" key="11">
    <source>
        <dbReference type="SAM" id="MobiDB-lite"/>
    </source>
</evidence>
<keyword evidence="12" id="KW-1133">Transmembrane helix</keyword>
<dbReference type="AlphaFoldDB" id="A0A9W9T7N3"/>
<name>A0A9W9T7N3_9EURO</name>
<keyword evidence="6 10" id="KW-0378">Hydrolase</keyword>
<dbReference type="SUPFAM" id="SSF48208">
    <property type="entry name" value="Six-hairpin glycosidases"/>
    <property type="match status" value="1"/>
</dbReference>
<feature type="signal peptide" evidence="13">
    <location>
        <begin position="1"/>
        <end position="24"/>
    </location>
</feature>
<keyword evidence="8" id="KW-0325">Glycoprotein</keyword>
<comment type="similarity">
    <text evidence="3 10">Belongs to the glycosyl hydrolase 76 family.</text>
</comment>
<keyword evidence="7 12" id="KW-0472">Membrane</keyword>
<evidence type="ECO:0000256" key="13">
    <source>
        <dbReference type="SAM" id="SignalP"/>
    </source>
</evidence>
<sequence>MRLSAQSLWTVLLHLSVLVPQAHAIDVDATSPDSLKSAASDATYGAFMWYHGNETGQIPGAFPSKWWEGSALFAAALNYWHTTGDTTYNDEVSVGLQWQGGSKGDYMPSNYSSYLGNDDQMFWGLAAMSAAELKFPDRSSGYSWLSLAQGVFNTQKARWDTSSCGGGLRWQIFVYQAGYTMKNAVSNGGFFQLAARLARYTGSAEYLTWAEKAWDWSVSSPLVNNQTWNVADSTQCADNCANAGNVQWTYNYGIYLMGAAYMYNYTSDQKWLDATNGLLGTMFKTFFPHDNILEDITCEPREICNNNEILFKGLTSQWLSYTAILVPQTADQIWPKLQASGTAAGASCTGNGNNTCGVRWYQSKWDGWTGMEEEISASQVFSANLLKYATGTVGPVTAKTGGDSKSNPNAGEEGTSTSPHYSTITGGDKAGASILTIGFVCGWVGIMVFMLLGG</sequence>
<dbReference type="Gene3D" id="1.50.10.20">
    <property type="match status" value="1"/>
</dbReference>
<dbReference type="OrthoDB" id="4187847at2759"/>
<dbReference type="InterPro" id="IPR014480">
    <property type="entry name" value="Mannan-1_6-alpha_mannosidase"/>
</dbReference>
<dbReference type="RefSeq" id="XP_058310783.1">
    <property type="nucleotide sequence ID" value="XM_058451321.1"/>
</dbReference>
<evidence type="ECO:0000256" key="1">
    <source>
        <dbReference type="ARBA" id="ARBA00001452"/>
    </source>
</evidence>
<dbReference type="PANTHER" id="PTHR12145">
    <property type="entry name" value="MANNAN ENDO-1,6-ALPHA-MANNOSIDASE DCW1"/>
    <property type="match status" value="1"/>
</dbReference>
<accession>A0A9W9T7N3</accession>
<evidence type="ECO:0000313" key="14">
    <source>
        <dbReference type="EMBL" id="KAJ5212613.1"/>
    </source>
</evidence>
<evidence type="ECO:0000256" key="10">
    <source>
        <dbReference type="PIRNR" id="PIRNR016302"/>
    </source>
</evidence>
<keyword evidence="15" id="KW-1185">Reference proteome</keyword>
<dbReference type="FunFam" id="1.50.10.20:FF:000006">
    <property type="entry name" value="Mannan endo-1,6-alpha-mannosidase"/>
    <property type="match status" value="1"/>
</dbReference>
<evidence type="ECO:0000256" key="6">
    <source>
        <dbReference type="ARBA" id="ARBA00022801"/>
    </source>
</evidence>
<evidence type="ECO:0000256" key="2">
    <source>
        <dbReference type="ARBA" id="ARBA00004308"/>
    </source>
</evidence>
<comment type="caution">
    <text evidence="14">The sequence shown here is derived from an EMBL/GenBank/DDBJ whole genome shotgun (WGS) entry which is preliminary data.</text>
</comment>
<feature type="compositionally biased region" description="Polar residues" evidence="11">
    <location>
        <begin position="403"/>
        <end position="422"/>
    </location>
</feature>
<dbReference type="PANTHER" id="PTHR12145:SF37">
    <property type="entry name" value="MANNAN ENDO-1,6-ALPHA-MANNOSIDASE"/>
    <property type="match status" value="1"/>
</dbReference>
<comment type="catalytic activity">
    <reaction evidence="1 10">
        <text>Random hydrolysis of (1-&gt;6)-alpha-D-mannosidic linkages in unbranched (1-&gt;6)-mannans.</text>
        <dbReference type="EC" id="3.2.1.101"/>
    </reaction>
</comment>